<accession>A0A6I4MH29</accession>
<evidence type="ECO:0000259" key="1">
    <source>
        <dbReference type="Pfam" id="PF14436"/>
    </source>
</evidence>
<dbReference type="InterPro" id="IPR029501">
    <property type="entry name" value="EndoU_bac"/>
</dbReference>
<organism evidence="2 3">
    <name type="scientific">Actinomadura physcomitrii</name>
    <dbReference type="NCBI Taxonomy" id="2650748"/>
    <lineage>
        <taxon>Bacteria</taxon>
        <taxon>Bacillati</taxon>
        <taxon>Actinomycetota</taxon>
        <taxon>Actinomycetes</taxon>
        <taxon>Streptosporangiales</taxon>
        <taxon>Thermomonosporaceae</taxon>
        <taxon>Actinomadura</taxon>
    </lineage>
</organism>
<evidence type="ECO:0000313" key="3">
    <source>
        <dbReference type="Proteomes" id="UP000462055"/>
    </source>
</evidence>
<dbReference type="RefSeq" id="WP_151593979.1">
    <property type="nucleotide sequence ID" value="NZ_WBMS02000009.1"/>
</dbReference>
<protein>
    <recommendedName>
        <fullName evidence="1">Bacterial EndoU nuclease domain-containing protein</fullName>
    </recommendedName>
</protein>
<dbReference type="Proteomes" id="UP000462055">
    <property type="component" value="Unassembled WGS sequence"/>
</dbReference>
<dbReference type="Pfam" id="PF14436">
    <property type="entry name" value="EndoU_bacteria"/>
    <property type="match status" value="1"/>
</dbReference>
<gene>
    <name evidence="2" type="ORF">F8568_014180</name>
</gene>
<dbReference type="GO" id="GO:0004519">
    <property type="term" value="F:endonuclease activity"/>
    <property type="evidence" value="ECO:0007669"/>
    <property type="project" value="InterPro"/>
</dbReference>
<evidence type="ECO:0000313" key="2">
    <source>
        <dbReference type="EMBL" id="MWA01506.1"/>
    </source>
</evidence>
<reference evidence="2" key="1">
    <citation type="submission" date="2019-12" db="EMBL/GenBank/DDBJ databases">
        <title>Actinomadura physcomitrii sp. nov., a novel actinomycete isolated from moss [Physcomitrium sphaericum (Ludw) Fuernr].</title>
        <authorList>
            <person name="Zhuang X."/>
        </authorList>
    </citation>
    <scope>NUCLEOTIDE SEQUENCE [LARGE SCALE GENOMIC DNA]</scope>
    <source>
        <strain evidence="2">LD22</strain>
    </source>
</reference>
<comment type="caution">
    <text evidence="2">The sequence shown here is derived from an EMBL/GenBank/DDBJ whole genome shotgun (WGS) entry which is preliminary data.</text>
</comment>
<name>A0A6I4MH29_9ACTN</name>
<dbReference type="AlphaFoldDB" id="A0A6I4MH29"/>
<dbReference type="EMBL" id="WBMS02000009">
    <property type="protein sequence ID" value="MWA01506.1"/>
    <property type="molecule type" value="Genomic_DNA"/>
</dbReference>
<proteinExistence type="predicted"/>
<keyword evidence="3" id="KW-1185">Reference proteome</keyword>
<sequence length="192" mass="21585">MADPISSRRTRARTATGRLMLAVLFLALHLLVKAGKGKAAAGIFEAAMRWMRKAIKNHGGRHHVFRGEVRNVRGRPTPTGYHHRFLGRDDADRRVTVLDRDPHTGVYRGDVQMKGPNGQWITKPQGSTFFPDNWSPQRVNSAIERAFANNPTVSPDGRRWSNMVDGVLIQGSFKRNGKKNGWDSAWPVMPYS</sequence>
<feature type="domain" description="Bacterial EndoU nuclease" evidence="1">
    <location>
        <begin position="58"/>
        <end position="177"/>
    </location>
</feature>